<dbReference type="InterPro" id="IPR000953">
    <property type="entry name" value="Chromo/chromo_shadow_dom"/>
</dbReference>
<dbReference type="SMART" id="SM00298">
    <property type="entry name" value="CHROMO"/>
    <property type="match status" value="1"/>
</dbReference>
<comment type="subcellular location">
    <subcellularLocation>
        <location evidence="1">Nucleus</location>
    </subcellularLocation>
</comment>
<dbReference type="SUPFAM" id="SSF54160">
    <property type="entry name" value="Chromo domain-like"/>
    <property type="match status" value="1"/>
</dbReference>
<evidence type="ECO:0000313" key="5">
    <source>
        <dbReference type="EMBL" id="KAB5590188.1"/>
    </source>
</evidence>
<feature type="domain" description="Chromo" evidence="4">
    <location>
        <begin position="35"/>
        <end position="95"/>
    </location>
</feature>
<gene>
    <name evidence="5" type="ORF">CTheo_6381</name>
</gene>
<dbReference type="PANTHER" id="PTHR22812">
    <property type="entry name" value="CHROMOBOX PROTEIN"/>
    <property type="match status" value="1"/>
</dbReference>
<dbReference type="PROSITE" id="PS00598">
    <property type="entry name" value="CHROMO_1"/>
    <property type="match status" value="1"/>
</dbReference>
<proteinExistence type="predicted"/>
<feature type="region of interest" description="Disordered" evidence="3">
    <location>
        <begin position="83"/>
        <end position="105"/>
    </location>
</feature>
<keyword evidence="6" id="KW-1185">Reference proteome</keyword>
<dbReference type="InterPro" id="IPR023779">
    <property type="entry name" value="Chromodomain_CS"/>
</dbReference>
<dbReference type="Pfam" id="PF00385">
    <property type="entry name" value="Chromo"/>
    <property type="match status" value="1"/>
</dbReference>
<dbReference type="InterPro" id="IPR016197">
    <property type="entry name" value="Chromo-like_dom_sf"/>
</dbReference>
<dbReference type="Proteomes" id="UP000383932">
    <property type="component" value="Unassembled WGS sequence"/>
</dbReference>
<accession>A0A5N5QFE3</accession>
<reference evidence="5 6" key="1">
    <citation type="journal article" date="2019" name="Fungal Biol. Biotechnol.">
        <title>Draft genome sequence of fastidious pathogen Ceratobasidium theobromae, which causes vascular-streak dieback in Theobroma cacao.</title>
        <authorList>
            <person name="Ali S.S."/>
            <person name="Asman A."/>
            <person name="Shao J."/>
            <person name="Firmansyah A.P."/>
            <person name="Susilo A.W."/>
            <person name="Rosmana A."/>
            <person name="McMahon P."/>
            <person name="Junaid M."/>
            <person name="Guest D."/>
            <person name="Kheng T.Y."/>
            <person name="Meinhardt L.W."/>
            <person name="Bailey B.A."/>
        </authorList>
    </citation>
    <scope>NUCLEOTIDE SEQUENCE [LARGE SCALE GENOMIC DNA]</scope>
    <source>
        <strain evidence="5 6">CT2</strain>
    </source>
</reference>
<comment type="caution">
    <text evidence="5">The sequence shown here is derived from an EMBL/GenBank/DDBJ whole genome shotgun (WGS) entry which is preliminary data.</text>
</comment>
<dbReference type="InterPro" id="IPR051219">
    <property type="entry name" value="Heterochromatin_chromo-domain"/>
</dbReference>
<dbReference type="GO" id="GO:0005634">
    <property type="term" value="C:nucleus"/>
    <property type="evidence" value="ECO:0007669"/>
    <property type="project" value="UniProtKB-SubCell"/>
</dbReference>
<evidence type="ECO:0000313" key="6">
    <source>
        <dbReference type="Proteomes" id="UP000383932"/>
    </source>
</evidence>
<feature type="region of interest" description="Disordered" evidence="3">
    <location>
        <begin position="141"/>
        <end position="195"/>
    </location>
</feature>
<evidence type="ECO:0000256" key="1">
    <source>
        <dbReference type="ARBA" id="ARBA00004123"/>
    </source>
</evidence>
<dbReference type="GO" id="GO:0006338">
    <property type="term" value="P:chromatin remodeling"/>
    <property type="evidence" value="ECO:0007669"/>
    <property type="project" value="UniProtKB-ARBA"/>
</dbReference>
<evidence type="ECO:0000259" key="4">
    <source>
        <dbReference type="PROSITE" id="PS50013"/>
    </source>
</evidence>
<evidence type="ECO:0000256" key="2">
    <source>
        <dbReference type="ARBA" id="ARBA00023242"/>
    </source>
</evidence>
<feature type="compositionally biased region" description="Low complexity" evidence="3">
    <location>
        <begin position="143"/>
        <end position="195"/>
    </location>
</feature>
<dbReference type="PROSITE" id="PS50013">
    <property type="entry name" value="CHROMO_2"/>
    <property type="match status" value="1"/>
</dbReference>
<dbReference type="EMBL" id="SSOP01000190">
    <property type="protein sequence ID" value="KAB5590188.1"/>
    <property type="molecule type" value="Genomic_DNA"/>
</dbReference>
<dbReference type="Gene3D" id="2.40.50.40">
    <property type="match status" value="1"/>
</dbReference>
<organism evidence="5 6">
    <name type="scientific">Ceratobasidium theobromae</name>
    <dbReference type="NCBI Taxonomy" id="1582974"/>
    <lineage>
        <taxon>Eukaryota</taxon>
        <taxon>Fungi</taxon>
        <taxon>Dikarya</taxon>
        <taxon>Basidiomycota</taxon>
        <taxon>Agaricomycotina</taxon>
        <taxon>Agaricomycetes</taxon>
        <taxon>Cantharellales</taxon>
        <taxon>Ceratobasidiaceae</taxon>
        <taxon>Ceratobasidium</taxon>
    </lineage>
</organism>
<protein>
    <recommendedName>
        <fullName evidence="4">Chromo domain-containing protein</fullName>
    </recommendedName>
</protein>
<keyword evidence="2" id="KW-0539">Nucleus</keyword>
<name>A0A5N5QFE3_9AGAM</name>
<dbReference type="AlphaFoldDB" id="A0A5N5QFE3"/>
<dbReference type="OrthoDB" id="2447764at2759"/>
<dbReference type="InterPro" id="IPR023780">
    <property type="entry name" value="Chromo_domain"/>
</dbReference>
<sequence length="284" mass="31765">MFHVNLLSKFKPDTEFQWETVELPPTITEDREEEYKVDHIVDSEFDKEGTLCFRIRWKGYGPDWDTWEPLEHLDNANEKLQEFYADNPDAPKQGNRPKPVKRRRRKAVKLQSGCLALVAPTPSLPTLNPIFFSLPQQCPPSLPSSNSASSPAQGALSAPSPSSMSSMATTPTQLREPSSSSLAPTSTTGGSPLTSWWPPFTNGAIQIEVVDLTAKAQDFWDMEETKDIVVTVDRSSPMDSDRGEGVVSNVCNLTWDGGWREAERDWEAEPEWGVTYGWGPYNTN</sequence>
<evidence type="ECO:0000256" key="3">
    <source>
        <dbReference type="SAM" id="MobiDB-lite"/>
    </source>
</evidence>